<feature type="transmembrane region" description="Helical" evidence="1">
    <location>
        <begin position="46"/>
        <end position="63"/>
    </location>
</feature>
<keyword evidence="1" id="KW-1133">Transmembrane helix</keyword>
<keyword evidence="3" id="KW-1185">Reference proteome</keyword>
<dbReference type="AlphaFoldDB" id="A0A9J6A8R3"/>
<name>A0A9J6A8R3_SOLCO</name>
<organism evidence="2 3">
    <name type="scientific">Solanum commersonii</name>
    <name type="common">Commerson's wild potato</name>
    <name type="synonym">Commerson's nightshade</name>
    <dbReference type="NCBI Taxonomy" id="4109"/>
    <lineage>
        <taxon>Eukaryota</taxon>
        <taxon>Viridiplantae</taxon>
        <taxon>Streptophyta</taxon>
        <taxon>Embryophyta</taxon>
        <taxon>Tracheophyta</taxon>
        <taxon>Spermatophyta</taxon>
        <taxon>Magnoliopsida</taxon>
        <taxon>eudicotyledons</taxon>
        <taxon>Gunneridae</taxon>
        <taxon>Pentapetalae</taxon>
        <taxon>asterids</taxon>
        <taxon>lamiids</taxon>
        <taxon>Solanales</taxon>
        <taxon>Solanaceae</taxon>
        <taxon>Solanoideae</taxon>
        <taxon>Solaneae</taxon>
        <taxon>Solanum</taxon>
    </lineage>
</organism>
<gene>
    <name evidence="2" type="ORF">H5410_005886</name>
</gene>
<dbReference type="Proteomes" id="UP000824120">
    <property type="component" value="Chromosome 2"/>
</dbReference>
<proteinExistence type="predicted"/>
<keyword evidence="1" id="KW-0812">Transmembrane</keyword>
<evidence type="ECO:0000256" key="1">
    <source>
        <dbReference type="SAM" id="Phobius"/>
    </source>
</evidence>
<reference evidence="2 3" key="1">
    <citation type="submission" date="2020-09" db="EMBL/GenBank/DDBJ databases">
        <title>De no assembly of potato wild relative species, Solanum commersonii.</title>
        <authorList>
            <person name="Cho K."/>
        </authorList>
    </citation>
    <scope>NUCLEOTIDE SEQUENCE [LARGE SCALE GENOMIC DNA]</scope>
    <source>
        <strain evidence="2">LZ3.2</strain>
        <tissue evidence="2">Leaf</tissue>
    </source>
</reference>
<dbReference type="EMBL" id="JACXVP010000002">
    <property type="protein sequence ID" value="KAG5620668.1"/>
    <property type="molecule type" value="Genomic_DNA"/>
</dbReference>
<accession>A0A9J6A8R3</accession>
<protein>
    <submittedName>
        <fullName evidence="2">Uncharacterized protein</fullName>
    </submittedName>
</protein>
<evidence type="ECO:0000313" key="2">
    <source>
        <dbReference type="EMBL" id="KAG5620668.1"/>
    </source>
</evidence>
<evidence type="ECO:0000313" key="3">
    <source>
        <dbReference type="Proteomes" id="UP000824120"/>
    </source>
</evidence>
<sequence length="93" mass="11141">MSLVQVKESNKDRNGPLKDMGKELFSCFHVTIYVKYVYSTLNQRRIYIFFLALACTTVSAFQFRCCWEIICPTYRCNYGHVYRSWINYKELIN</sequence>
<comment type="caution">
    <text evidence="2">The sequence shown here is derived from an EMBL/GenBank/DDBJ whole genome shotgun (WGS) entry which is preliminary data.</text>
</comment>
<keyword evidence="1" id="KW-0472">Membrane</keyword>